<feature type="region of interest" description="Disordered" evidence="1">
    <location>
        <begin position="23"/>
        <end position="136"/>
    </location>
</feature>
<dbReference type="EMBL" id="AP005614">
    <property type="protein sequence ID" value="BAD19951.1"/>
    <property type="molecule type" value="Genomic_DNA"/>
</dbReference>
<organism evidence="2 3">
    <name type="scientific">Oryza sativa subsp. japonica</name>
    <name type="common">Rice</name>
    <dbReference type="NCBI Taxonomy" id="39947"/>
    <lineage>
        <taxon>Eukaryota</taxon>
        <taxon>Viridiplantae</taxon>
        <taxon>Streptophyta</taxon>
        <taxon>Embryophyta</taxon>
        <taxon>Tracheophyta</taxon>
        <taxon>Spermatophyta</taxon>
        <taxon>Magnoliopsida</taxon>
        <taxon>Liliopsida</taxon>
        <taxon>Poales</taxon>
        <taxon>Poaceae</taxon>
        <taxon>BOP clade</taxon>
        <taxon>Oryzoideae</taxon>
        <taxon>Oryzeae</taxon>
        <taxon>Oryzinae</taxon>
        <taxon>Oryza</taxon>
        <taxon>Oryza sativa</taxon>
    </lineage>
</organism>
<feature type="compositionally biased region" description="Basic and acidic residues" evidence="1">
    <location>
        <begin position="42"/>
        <end position="53"/>
    </location>
</feature>
<accession>Q6K3S0</accession>
<reference evidence="3" key="1">
    <citation type="journal article" date="2005" name="Nature">
        <title>The map-based sequence of the rice genome.</title>
        <authorList>
            <consortium name="International rice genome sequencing project (IRGSP)"/>
            <person name="Matsumoto T."/>
            <person name="Wu J."/>
            <person name="Kanamori H."/>
            <person name="Katayose Y."/>
            <person name="Fujisawa M."/>
            <person name="Namiki N."/>
            <person name="Mizuno H."/>
            <person name="Yamamoto K."/>
            <person name="Antonio B.A."/>
            <person name="Baba T."/>
            <person name="Sakata K."/>
            <person name="Nagamura Y."/>
            <person name="Aoki H."/>
            <person name="Arikawa K."/>
            <person name="Arita K."/>
            <person name="Bito T."/>
            <person name="Chiden Y."/>
            <person name="Fujitsuka N."/>
            <person name="Fukunaka R."/>
            <person name="Hamada M."/>
            <person name="Harada C."/>
            <person name="Hayashi A."/>
            <person name="Hijishita S."/>
            <person name="Honda M."/>
            <person name="Hosokawa S."/>
            <person name="Ichikawa Y."/>
            <person name="Idonuma A."/>
            <person name="Iijima M."/>
            <person name="Ikeda M."/>
            <person name="Ikeno M."/>
            <person name="Ito K."/>
            <person name="Ito S."/>
            <person name="Ito T."/>
            <person name="Ito Y."/>
            <person name="Ito Y."/>
            <person name="Iwabuchi A."/>
            <person name="Kamiya K."/>
            <person name="Karasawa W."/>
            <person name="Kurita K."/>
            <person name="Katagiri S."/>
            <person name="Kikuta A."/>
            <person name="Kobayashi H."/>
            <person name="Kobayashi N."/>
            <person name="Machita K."/>
            <person name="Maehara T."/>
            <person name="Masukawa M."/>
            <person name="Mizubayashi T."/>
            <person name="Mukai Y."/>
            <person name="Nagasaki H."/>
            <person name="Nagata Y."/>
            <person name="Naito S."/>
            <person name="Nakashima M."/>
            <person name="Nakama Y."/>
            <person name="Nakamichi Y."/>
            <person name="Nakamura M."/>
            <person name="Meguro A."/>
            <person name="Negishi M."/>
            <person name="Ohta I."/>
            <person name="Ohta T."/>
            <person name="Okamoto M."/>
            <person name="Ono N."/>
            <person name="Saji S."/>
            <person name="Sakaguchi M."/>
            <person name="Sakai K."/>
            <person name="Shibata M."/>
            <person name="Shimokawa T."/>
            <person name="Song J."/>
            <person name="Takazaki Y."/>
            <person name="Terasawa K."/>
            <person name="Tsugane M."/>
            <person name="Tsuji K."/>
            <person name="Ueda S."/>
            <person name="Waki K."/>
            <person name="Yamagata H."/>
            <person name="Yamamoto M."/>
            <person name="Yamamoto S."/>
            <person name="Yamane H."/>
            <person name="Yoshiki S."/>
            <person name="Yoshihara R."/>
            <person name="Yukawa K."/>
            <person name="Zhong H."/>
            <person name="Yano M."/>
            <person name="Yuan Q."/>
            <person name="Ouyang S."/>
            <person name="Liu J."/>
            <person name="Jones K.M."/>
            <person name="Gansberger K."/>
            <person name="Moffat K."/>
            <person name="Hill J."/>
            <person name="Bera J."/>
            <person name="Fadrosh D."/>
            <person name="Jin S."/>
            <person name="Johri S."/>
            <person name="Kim M."/>
            <person name="Overton L."/>
            <person name="Reardon M."/>
            <person name="Tsitrin T."/>
            <person name="Vuong H."/>
            <person name="Weaver B."/>
            <person name="Ciecko A."/>
            <person name="Tallon L."/>
            <person name="Jackson J."/>
            <person name="Pai G."/>
            <person name="Aken S.V."/>
            <person name="Utterback T."/>
            <person name="Reidmuller S."/>
            <person name="Feldblyum T."/>
            <person name="Hsiao J."/>
            <person name="Zismann V."/>
            <person name="Iobst S."/>
            <person name="de Vazeille A.R."/>
            <person name="Buell C.R."/>
            <person name="Ying K."/>
            <person name="Li Y."/>
            <person name="Lu T."/>
            <person name="Huang Y."/>
            <person name="Zhao Q."/>
            <person name="Feng Q."/>
            <person name="Zhang L."/>
            <person name="Zhu J."/>
            <person name="Weng Q."/>
            <person name="Mu J."/>
            <person name="Lu Y."/>
            <person name="Fan D."/>
            <person name="Liu Y."/>
            <person name="Guan J."/>
            <person name="Zhang Y."/>
            <person name="Yu S."/>
            <person name="Liu X."/>
            <person name="Zhang Y."/>
            <person name="Hong G."/>
            <person name="Han B."/>
            <person name="Choisne N."/>
            <person name="Demange N."/>
            <person name="Orjeda G."/>
            <person name="Samain S."/>
            <person name="Cattolico L."/>
            <person name="Pelletier E."/>
            <person name="Couloux A."/>
            <person name="Segurens B."/>
            <person name="Wincker P."/>
            <person name="D'Hont A."/>
            <person name="Scarpelli C."/>
            <person name="Weissenbach J."/>
            <person name="Salanoubat M."/>
            <person name="Quetier F."/>
            <person name="Yu Y."/>
            <person name="Kim H.R."/>
            <person name="Rambo T."/>
            <person name="Currie J."/>
            <person name="Collura K."/>
            <person name="Luo M."/>
            <person name="Yang T."/>
            <person name="Ammiraju J.S.S."/>
            <person name="Engler F."/>
            <person name="Soderlund C."/>
            <person name="Wing R.A."/>
            <person name="Palmer L.E."/>
            <person name="de la Bastide M."/>
            <person name="Spiegel L."/>
            <person name="Nascimento L."/>
            <person name="Zutavern T."/>
            <person name="O'Shaughnessy A."/>
            <person name="Dike S."/>
            <person name="Dedhia N."/>
            <person name="Preston R."/>
            <person name="Balija V."/>
            <person name="McCombie W.R."/>
            <person name="Chow T."/>
            <person name="Chen H."/>
            <person name="Chung M."/>
            <person name="Chen C."/>
            <person name="Shaw J."/>
            <person name="Wu H."/>
            <person name="Hsiao K."/>
            <person name="Chao Y."/>
            <person name="Chu M."/>
            <person name="Cheng C."/>
            <person name="Hour A."/>
            <person name="Lee P."/>
            <person name="Lin S."/>
            <person name="Lin Y."/>
            <person name="Liou J."/>
            <person name="Liu S."/>
            <person name="Hsing Y."/>
            <person name="Raghuvanshi S."/>
            <person name="Mohanty A."/>
            <person name="Bharti A.K."/>
            <person name="Gaur A."/>
            <person name="Gupta V."/>
            <person name="Kumar D."/>
            <person name="Ravi V."/>
            <person name="Vij S."/>
            <person name="Kapur A."/>
            <person name="Khurana P."/>
            <person name="Khurana P."/>
            <person name="Khurana J.P."/>
            <person name="Tyagi A.K."/>
            <person name="Gaikwad K."/>
            <person name="Singh A."/>
            <person name="Dalal V."/>
            <person name="Srivastava S."/>
            <person name="Dixit A."/>
            <person name="Pal A.K."/>
            <person name="Ghazi I.A."/>
            <person name="Yadav M."/>
            <person name="Pandit A."/>
            <person name="Bhargava A."/>
            <person name="Sureshbabu K."/>
            <person name="Batra K."/>
            <person name="Sharma T.R."/>
            <person name="Mohapatra T."/>
            <person name="Singh N.K."/>
            <person name="Messing J."/>
            <person name="Nelson A.B."/>
            <person name="Fuks G."/>
            <person name="Kavchok S."/>
            <person name="Keizer G."/>
            <person name="Linton E."/>
            <person name="Llaca V."/>
            <person name="Song R."/>
            <person name="Tanyolac B."/>
            <person name="Young S."/>
            <person name="Ho-Il K."/>
            <person name="Hahn J.H."/>
            <person name="Sangsakoo G."/>
            <person name="Vanavichit A."/>
            <person name="de Mattos Luiz.A.T."/>
            <person name="Zimmer P.D."/>
            <person name="Malone G."/>
            <person name="Dellagostin O."/>
            <person name="de Oliveira A.C."/>
            <person name="Bevan M."/>
            <person name="Bancroft I."/>
            <person name="Minx P."/>
            <person name="Cordum H."/>
            <person name="Wilson R."/>
            <person name="Cheng Z."/>
            <person name="Jin W."/>
            <person name="Jiang J."/>
            <person name="Leong S.A."/>
            <person name="Iwama H."/>
            <person name="Gojobori T."/>
            <person name="Itoh T."/>
            <person name="Niimura Y."/>
            <person name="Fujii Y."/>
            <person name="Habara T."/>
            <person name="Sakai H."/>
            <person name="Sato Y."/>
            <person name="Wilson G."/>
            <person name="Kumar K."/>
            <person name="McCouch S."/>
            <person name="Juretic N."/>
            <person name="Hoen D."/>
            <person name="Wright S."/>
            <person name="Bruskiewich R."/>
            <person name="Bureau T."/>
            <person name="Miyao A."/>
            <person name="Hirochika H."/>
            <person name="Nishikawa T."/>
            <person name="Kadowaki K."/>
            <person name="Sugiura M."/>
            <person name="Burr B."/>
            <person name="Sasaki T."/>
        </authorList>
    </citation>
    <scope>NUCLEOTIDE SEQUENCE [LARGE SCALE GENOMIC DNA]</scope>
    <source>
        <strain evidence="3">cv. Nipponbare</strain>
    </source>
</reference>
<sequence>MEYTYFGREGVVVAVKHGVAAEAGHHRFPQSNSQESPPSRGQDGRHSGGEGTRRGCGGGVGERRDAATAGSTHERSRCHQICPWEKPSPSDPVPQHRHASHQPKEKPHTNRVRRGGEGRRTKRRRRRRQAFVEWEL</sequence>
<name>Q6K3S0_ORYSJ</name>
<evidence type="ECO:0000313" key="2">
    <source>
        <dbReference type="EMBL" id="BAD19951.1"/>
    </source>
</evidence>
<evidence type="ECO:0000313" key="3">
    <source>
        <dbReference type="Proteomes" id="UP000000763"/>
    </source>
</evidence>
<gene>
    <name evidence="2" type="primary">OSJNBa0090H18.23</name>
</gene>
<reference evidence="3" key="2">
    <citation type="journal article" date="2008" name="Nucleic Acids Res.">
        <title>The rice annotation project database (RAP-DB): 2008 update.</title>
        <authorList>
            <consortium name="The rice annotation project (RAP)"/>
        </authorList>
    </citation>
    <scope>GENOME REANNOTATION</scope>
    <source>
        <strain evidence="3">cv. Nipponbare</strain>
    </source>
</reference>
<dbReference type="AlphaFoldDB" id="Q6K3S0"/>
<proteinExistence type="predicted"/>
<evidence type="ECO:0000256" key="1">
    <source>
        <dbReference type="SAM" id="MobiDB-lite"/>
    </source>
</evidence>
<protein>
    <submittedName>
        <fullName evidence="2">Uncharacterized protein</fullName>
    </submittedName>
</protein>
<dbReference type="Proteomes" id="UP000000763">
    <property type="component" value="Chromosome 2"/>
</dbReference>
<feature type="compositionally biased region" description="Basic and acidic residues" evidence="1">
    <location>
        <begin position="102"/>
        <end position="119"/>
    </location>
</feature>
<feature type="compositionally biased region" description="Polar residues" evidence="1">
    <location>
        <begin position="29"/>
        <end position="39"/>
    </location>
</feature>
<feature type="compositionally biased region" description="Basic and acidic residues" evidence="1">
    <location>
        <begin position="61"/>
        <end position="77"/>
    </location>
</feature>
<feature type="compositionally biased region" description="Basic residues" evidence="1">
    <location>
        <begin position="120"/>
        <end position="129"/>
    </location>
</feature>